<reference evidence="9 10" key="1">
    <citation type="submission" date="2019-08" db="EMBL/GenBank/DDBJ databases">
        <title>Deep-cultivation of Planctomycetes and their phenomic and genomic characterization uncovers novel biology.</title>
        <authorList>
            <person name="Wiegand S."/>
            <person name="Jogler M."/>
            <person name="Boedeker C."/>
            <person name="Pinto D."/>
            <person name="Vollmers J."/>
            <person name="Rivas-Marin E."/>
            <person name="Kohn T."/>
            <person name="Peeters S.H."/>
            <person name="Heuer A."/>
            <person name="Rast P."/>
            <person name="Oberbeckmann S."/>
            <person name="Bunk B."/>
            <person name="Jeske O."/>
            <person name="Meyerdierks A."/>
            <person name="Storesund J.E."/>
            <person name="Kallscheuer N."/>
            <person name="Luecker S."/>
            <person name="Lage O.M."/>
            <person name="Pohl T."/>
            <person name="Merkel B.J."/>
            <person name="Hornburger P."/>
            <person name="Mueller R.-W."/>
            <person name="Bruemmer F."/>
            <person name="Labrenz M."/>
            <person name="Spormann A.M."/>
            <person name="Op den Camp H."/>
            <person name="Overmann J."/>
            <person name="Amann R."/>
            <person name="Jetten M.S.M."/>
            <person name="Mascher T."/>
            <person name="Medema M.H."/>
            <person name="Devos D.P."/>
            <person name="Kaster A.-K."/>
            <person name="Ovreas L."/>
            <person name="Rohde M."/>
            <person name="Galperin M.Y."/>
            <person name="Jogler C."/>
        </authorList>
    </citation>
    <scope>NUCLEOTIDE SEQUENCE [LARGE SCALE GENOMIC DNA]</scope>
    <source>
        <strain evidence="9 10">DSM 8797</strain>
    </source>
</reference>
<evidence type="ECO:0000256" key="2">
    <source>
        <dbReference type="ARBA" id="ARBA00022448"/>
    </source>
</evidence>
<dbReference type="InterPro" id="IPR020846">
    <property type="entry name" value="MFS_dom"/>
</dbReference>
<keyword evidence="6 7" id="KW-0472">Membrane</keyword>
<name>A0ABX5YH81_9PLAN</name>
<evidence type="ECO:0000256" key="6">
    <source>
        <dbReference type="ARBA" id="ARBA00023136"/>
    </source>
</evidence>
<feature type="transmembrane region" description="Helical" evidence="7">
    <location>
        <begin position="360"/>
        <end position="387"/>
    </location>
</feature>
<feature type="transmembrane region" description="Helical" evidence="7">
    <location>
        <begin position="273"/>
        <end position="295"/>
    </location>
</feature>
<keyword evidence="2" id="KW-0813">Transport</keyword>
<dbReference type="EMBL" id="CP042910">
    <property type="protein sequence ID" value="QEG15041.1"/>
    <property type="molecule type" value="Genomic_DNA"/>
</dbReference>
<dbReference type="PANTHER" id="PTHR42718:SF46">
    <property type="entry name" value="BLR6921 PROTEIN"/>
    <property type="match status" value="1"/>
</dbReference>
<organism evidence="9 10">
    <name type="scientific">Gimesia maris</name>
    <dbReference type="NCBI Taxonomy" id="122"/>
    <lineage>
        <taxon>Bacteria</taxon>
        <taxon>Pseudomonadati</taxon>
        <taxon>Planctomycetota</taxon>
        <taxon>Planctomycetia</taxon>
        <taxon>Planctomycetales</taxon>
        <taxon>Planctomycetaceae</taxon>
        <taxon>Gimesia</taxon>
    </lineage>
</organism>
<dbReference type="PROSITE" id="PS50850">
    <property type="entry name" value="MFS"/>
    <property type="match status" value="1"/>
</dbReference>
<protein>
    <submittedName>
        <fullName evidence="9">Transport protein HsrA</fullName>
    </submittedName>
</protein>
<keyword evidence="3" id="KW-1003">Cell membrane</keyword>
<dbReference type="PANTHER" id="PTHR42718">
    <property type="entry name" value="MAJOR FACILITATOR SUPERFAMILY MULTIDRUG TRANSPORTER MFSC"/>
    <property type="match status" value="1"/>
</dbReference>
<evidence type="ECO:0000256" key="4">
    <source>
        <dbReference type="ARBA" id="ARBA00022692"/>
    </source>
</evidence>
<comment type="subcellular location">
    <subcellularLocation>
        <location evidence="1">Cell membrane</location>
        <topology evidence="1">Multi-pass membrane protein</topology>
    </subcellularLocation>
</comment>
<evidence type="ECO:0000313" key="10">
    <source>
        <dbReference type="Proteomes" id="UP000322887"/>
    </source>
</evidence>
<feature type="transmembrane region" description="Helical" evidence="7">
    <location>
        <begin position="232"/>
        <end position="253"/>
    </location>
</feature>
<dbReference type="Gene3D" id="1.20.1720.10">
    <property type="entry name" value="Multidrug resistance protein D"/>
    <property type="match status" value="1"/>
</dbReference>
<evidence type="ECO:0000259" key="8">
    <source>
        <dbReference type="PROSITE" id="PS50850"/>
    </source>
</evidence>
<feature type="transmembrane region" description="Helical" evidence="7">
    <location>
        <begin position="399"/>
        <end position="419"/>
    </location>
</feature>
<dbReference type="NCBIfam" id="TIGR00711">
    <property type="entry name" value="efflux_EmrB"/>
    <property type="match status" value="1"/>
</dbReference>
<feature type="transmembrane region" description="Helical" evidence="7">
    <location>
        <begin position="53"/>
        <end position="72"/>
    </location>
</feature>
<evidence type="ECO:0000256" key="1">
    <source>
        <dbReference type="ARBA" id="ARBA00004651"/>
    </source>
</evidence>
<keyword evidence="10" id="KW-1185">Reference proteome</keyword>
<dbReference type="SUPFAM" id="SSF103473">
    <property type="entry name" value="MFS general substrate transporter"/>
    <property type="match status" value="1"/>
</dbReference>
<feature type="transmembrane region" description="Helical" evidence="7">
    <location>
        <begin position="431"/>
        <end position="452"/>
    </location>
</feature>
<dbReference type="Pfam" id="PF07690">
    <property type="entry name" value="MFS_1"/>
    <property type="match status" value="1"/>
</dbReference>
<proteinExistence type="predicted"/>
<dbReference type="InterPro" id="IPR011701">
    <property type="entry name" value="MFS"/>
</dbReference>
<evidence type="ECO:0000313" key="9">
    <source>
        <dbReference type="EMBL" id="QEG15041.1"/>
    </source>
</evidence>
<feature type="transmembrane region" description="Helical" evidence="7">
    <location>
        <begin position="109"/>
        <end position="130"/>
    </location>
</feature>
<feature type="transmembrane region" description="Helical" evidence="7">
    <location>
        <begin position="203"/>
        <end position="220"/>
    </location>
</feature>
<dbReference type="InterPro" id="IPR004638">
    <property type="entry name" value="EmrB-like"/>
</dbReference>
<feature type="domain" description="Major facilitator superfamily (MFS) profile" evidence="8">
    <location>
        <begin position="18"/>
        <end position="454"/>
    </location>
</feature>
<dbReference type="Proteomes" id="UP000322887">
    <property type="component" value="Chromosome"/>
</dbReference>
<gene>
    <name evidence="9" type="primary">hsrA</name>
    <name evidence="9" type="ORF">GmarT_08790</name>
</gene>
<accession>A0ABX5YH81</accession>
<dbReference type="InterPro" id="IPR036259">
    <property type="entry name" value="MFS_trans_sf"/>
</dbReference>
<keyword evidence="4 7" id="KW-0812">Transmembrane</keyword>
<feature type="transmembrane region" description="Helical" evidence="7">
    <location>
        <begin position="172"/>
        <end position="191"/>
    </location>
</feature>
<evidence type="ECO:0000256" key="5">
    <source>
        <dbReference type="ARBA" id="ARBA00022989"/>
    </source>
</evidence>
<feature type="transmembrane region" description="Helical" evidence="7">
    <location>
        <begin position="84"/>
        <end position="103"/>
    </location>
</feature>
<keyword evidence="5 7" id="KW-1133">Transmembrane helix</keyword>
<evidence type="ECO:0000256" key="3">
    <source>
        <dbReference type="ARBA" id="ARBA00022475"/>
    </source>
</evidence>
<feature type="transmembrane region" description="Helical" evidence="7">
    <location>
        <begin position="336"/>
        <end position="354"/>
    </location>
</feature>
<dbReference type="Gene3D" id="1.20.1250.20">
    <property type="entry name" value="MFS general substrate transporter like domains"/>
    <property type="match status" value="1"/>
</dbReference>
<evidence type="ECO:0000256" key="7">
    <source>
        <dbReference type="SAM" id="Phobius"/>
    </source>
</evidence>
<feature type="transmembrane region" description="Helical" evidence="7">
    <location>
        <begin position="142"/>
        <end position="160"/>
    </location>
</feature>
<feature type="transmembrane region" description="Helical" evidence="7">
    <location>
        <begin position="307"/>
        <end position="324"/>
    </location>
</feature>
<sequence>MTEMELKPPPIPAHTWKIAAVTGAGAFMAMLDSTVANLAIESIRSDLESTLTLVQWVATGYLCALAVSLPTVGWLGKRFGYGRTWAGSLFAFVITSALCALAPGPLSLIVARVLQGLAGGIMVPTGQAIIGATAGKKELGRIMGLLGLVVALGPAIGPAVGGVLLEAASWRWLFWINVPLGIITLLAARGLVPAGEIDRNQFLDRRGFLLLSLGLPLLLYGTTETGASGVTVYTLGAMLLGVILAIAFTLHALRRKNPLIDLRLLRNRTFSLATLTTGLTGANMYGALLLLPLYFQVALEQSISQTGFWLLIMGLASALALPFGGTLTDRYGAGRISLAGALLLLLSSLPFLYSEILSTSVLFLALAMRGAGIALAQMPAMTAAYTAVTAEQMGDAATLVNITQRIGGAVGAICIVILLQQMVDWTDLSPHVWASGVLTLVSVLVVITASQLKSQSGG</sequence>